<dbReference type="EMBL" id="QFPN01000001">
    <property type="protein sequence ID" value="PZQ18957.1"/>
    <property type="molecule type" value="Genomic_DNA"/>
</dbReference>
<evidence type="ECO:0000256" key="1">
    <source>
        <dbReference type="SAM" id="MobiDB-lite"/>
    </source>
</evidence>
<organism evidence="2 3">
    <name type="scientific">Ancylobacter novellus</name>
    <name type="common">Thiobacillus novellus</name>
    <dbReference type="NCBI Taxonomy" id="921"/>
    <lineage>
        <taxon>Bacteria</taxon>
        <taxon>Pseudomonadati</taxon>
        <taxon>Pseudomonadota</taxon>
        <taxon>Alphaproteobacteria</taxon>
        <taxon>Hyphomicrobiales</taxon>
        <taxon>Xanthobacteraceae</taxon>
        <taxon>Ancylobacter</taxon>
    </lineage>
</organism>
<dbReference type="Proteomes" id="UP000249577">
    <property type="component" value="Unassembled WGS sequence"/>
</dbReference>
<reference evidence="2 3" key="1">
    <citation type="submission" date="2017-08" db="EMBL/GenBank/DDBJ databases">
        <title>Infants hospitalized years apart are colonized by the same room-sourced microbial strains.</title>
        <authorList>
            <person name="Brooks B."/>
            <person name="Olm M.R."/>
            <person name="Firek B.A."/>
            <person name="Baker R."/>
            <person name="Thomas B.C."/>
            <person name="Morowitz M.J."/>
            <person name="Banfield J.F."/>
        </authorList>
    </citation>
    <scope>NUCLEOTIDE SEQUENCE [LARGE SCALE GENOMIC DNA]</scope>
    <source>
        <strain evidence="2">S2_005_003_R2_43</strain>
    </source>
</reference>
<evidence type="ECO:0000313" key="3">
    <source>
        <dbReference type="Proteomes" id="UP000249577"/>
    </source>
</evidence>
<accession>A0A2W5MGD4</accession>
<feature type="region of interest" description="Disordered" evidence="1">
    <location>
        <begin position="152"/>
        <end position="177"/>
    </location>
</feature>
<evidence type="ECO:0000313" key="2">
    <source>
        <dbReference type="EMBL" id="PZQ18957.1"/>
    </source>
</evidence>
<gene>
    <name evidence="2" type="ORF">DI565_00705</name>
</gene>
<dbReference type="AlphaFoldDB" id="A0A2W5MGD4"/>
<sequence length="191" mass="21126">MNFSEAIAAQLAGETIRRGLLVEFDFASGVKRVWNGEGALQTSDGKIWEGLFGLGSVSGLAQAINGSAPEILLSVSGVDPDFANRVKGESAEYLNRAVIVFSQFFDESWQTLDAPFAIVWAKMRGMKVRREVDDDVVVRTVTIKAETPFGETKRRPRNGYCTDRDQQTRYPGDRGCERTPGLESKLIEFPT</sequence>
<proteinExistence type="predicted"/>
<feature type="compositionally biased region" description="Basic and acidic residues" evidence="1">
    <location>
        <begin position="162"/>
        <end position="177"/>
    </location>
</feature>
<protein>
    <submittedName>
        <fullName evidence="2">Uncharacterized protein</fullName>
    </submittedName>
</protein>
<name>A0A2W5MGD4_ANCNO</name>
<comment type="caution">
    <text evidence="2">The sequence shown here is derived from an EMBL/GenBank/DDBJ whole genome shotgun (WGS) entry which is preliminary data.</text>
</comment>